<feature type="domain" description="SMC hinge" evidence="9">
    <location>
        <begin position="561"/>
        <end position="651"/>
    </location>
</feature>
<gene>
    <name evidence="7" type="primary">smc</name>
    <name evidence="10" type="ORF">HH303_01965</name>
</gene>
<comment type="caution">
    <text evidence="10">The sequence shown here is derived from an EMBL/GenBank/DDBJ whole genome shotgun (WGS) entry which is preliminary data.</text>
</comment>
<evidence type="ECO:0000256" key="7">
    <source>
        <dbReference type="HAMAP-Rule" id="MF_01894"/>
    </source>
</evidence>
<dbReference type="Pfam" id="PF06470">
    <property type="entry name" value="SMC_hinge"/>
    <property type="match status" value="1"/>
</dbReference>
<dbReference type="HAMAP" id="MF_01894">
    <property type="entry name" value="Smc_prok"/>
    <property type="match status" value="1"/>
</dbReference>
<keyword evidence="3 7" id="KW-0547">Nucleotide-binding</keyword>
<feature type="region of interest" description="Disordered" evidence="8">
    <location>
        <begin position="509"/>
        <end position="538"/>
    </location>
</feature>
<dbReference type="GO" id="GO:0005694">
    <property type="term" value="C:chromosome"/>
    <property type="evidence" value="ECO:0007669"/>
    <property type="project" value="InterPro"/>
</dbReference>
<dbReference type="Proteomes" id="UP000539372">
    <property type="component" value="Unassembled WGS sequence"/>
</dbReference>
<organism evidence="10 11">
    <name type="scientific">Pacificispira spongiicola</name>
    <dbReference type="NCBI Taxonomy" id="2729598"/>
    <lineage>
        <taxon>Bacteria</taxon>
        <taxon>Pseudomonadati</taxon>
        <taxon>Pseudomonadota</taxon>
        <taxon>Alphaproteobacteria</taxon>
        <taxon>Rhodospirillales</taxon>
        <taxon>Rhodospirillaceae</taxon>
        <taxon>Pacificispira</taxon>
    </lineage>
</organism>
<dbReference type="GO" id="GO:0007062">
    <property type="term" value="P:sister chromatid cohesion"/>
    <property type="evidence" value="ECO:0007669"/>
    <property type="project" value="InterPro"/>
</dbReference>
<name>A0A7Y0DX47_9PROT</name>
<comment type="subunit">
    <text evidence="7">Homodimer.</text>
</comment>
<evidence type="ECO:0000256" key="3">
    <source>
        <dbReference type="ARBA" id="ARBA00022741"/>
    </source>
</evidence>
<evidence type="ECO:0000256" key="8">
    <source>
        <dbReference type="SAM" id="MobiDB-lite"/>
    </source>
</evidence>
<feature type="region of interest" description="Disordered" evidence="8">
    <location>
        <begin position="769"/>
        <end position="796"/>
    </location>
</feature>
<keyword evidence="11" id="KW-1185">Reference proteome</keyword>
<accession>A0A7Y0DX47</accession>
<dbReference type="InterPro" id="IPR010935">
    <property type="entry name" value="SMC_hinge"/>
</dbReference>
<feature type="compositionally biased region" description="Polar residues" evidence="8">
    <location>
        <begin position="513"/>
        <end position="522"/>
    </location>
</feature>
<dbReference type="GO" id="GO:0006260">
    <property type="term" value="P:DNA replication"/>
    <property type="evidence" value="ECO:0007669"/>
    <property type="project" value="UniProtKB-UniRule"/>
</dbReference>
<dbReference type="GO" id="GO:0005737">
    <property type="term" value="C:cytoplasm"/>
    <property type="evidence" value="ECO:0007669"/>
    <property type="project" value="UniProtKB-SubCell"/>
</dbReference>
<dbReference type="InterPro" id="IPR027417">
    <property type="entry name" value="P-loop_NTPase"/>
</dbReference>
<evidence type="ECO:0000256" key="1">
    <source>
        <dbReference type="ARBA" id="ARBA00004496"/>
    </source>
</evidence>
<dbReference type="InterPro" id="IPR024704">
    <property type="entry name" value="SMC"/>
</dbReference>
<comment type="function">
    <text evidence="7">Required for chromosome condensation and partitioning.</text>
</comment>
<dbReference type="Gene3D" id="1.10.287.1490">
    <property type="match status" value="1"/>
</dbReference>
<dbReference type="InterPro" id="IPR011890">
    <property type="entry name" value="SMC_prok"/>
</dbReference>
<evidence type="ECO:0000256" key="2">
    <source>
        <dbReference type="ARBA" id="ARBA00022490"/>
    </source>
</evidence>
<dbReference type="GO" id="GO:0016887">
    <property type="term" value="F:ATP hydrolysis activity"/>
    <property type="evidence" value="ECO:0007669"/>
    <property type="project" value="InterPro"/>
</dbReference>
<sequence>MNFKKLRVHGFKSFVDPVELVIEPGITGVVGPNGCGKSNVIESLRWVMGEASAKRMRGGEMDDVIFGGSAGRPQRNNAEVTLTLDNQERLAPAAFNDSDELEITRRIDRGQGSTYRINGKEVRARDVQLFFADMATGANSTAIVSQGRVGALIGAKPTDRRTLLEEAAGIRGLHSRRHEAELRLKAAESNLERLEDVIGALESQLGGLQRQARQANRYRKIAEQHRAQEAILLHLRWSAAQESLDAARARLTEAEALVAERTRGTAQGTALQSQAHDILPKLREAEAEAAARLQAHILSEGQLEAEAERVAGQLEDLVRRLDQIAADIIREETLATDAAEALERLTTEQEGLSSQGGGESEALAALQAECERLDAAVAEREETLDEMNQHVAAVEAQRGTLSRQVDEARQRLAALQQRETEIAAENAGLSEAIAGAGDIDAARAEVTAAETALTAARETLETAEAARAEADRAAAAAREALSEADSQRREALDKARNAARDAVSAAERIARESLSQSEQTARTKIAETENAGRAAVEAESRRVADLSAEAKALHDLLDQDEDDADPVLEKLTVDGGFETALGAAFGDDLDAALDDDAARQWRDLGGLPSGSPVLPAGTKPLSEFVMAPPALARRLSQVGLVDSAEDATALQASLAVGQRLVSRDGGLWRWDGLRIRPGTATAAAKRLEQRNRLTVVETELADAKTALERATETARTALDAVKAEQEAAVAKTKDAGAAAIEAATREGEAAVTAAENAATDRLDTLRRDAETAARTASEKTEAAQAARRAQQDAFDRAGAARTALSGLEQKVSDSRTRLATLVEESRRVEEEKTDAAGRIEGSEQALSVLEDTNALRERLSRARTELAELRAEQVEKRATRDRFERDAKSRKERLNAISAEQQSWQARADGATRRMKDLKDRQFEAVKEKDALAERPQAIAEQRALLRDQIAALEAERQAAADRLVEAETAMRDTDHALKLAEQALAEARETRVRREAEVEQAMQAVATVAERIREKLECAPEETLAQSGLEPDAALPDLDDVERRLERLARERDSIGPVNLRAEQEAQELEEQIASMKSERDDLVAAIGRLRQGINALNREGRERLLKAFDEVDAHFRELFVTLFGGGEAHLKLTESDDPLQAGLEIMASPPGKKMQILSLLSGGEQALTALALLFGVFLTNPAPICVLDEVDAPLDDTNVDRFCQMLDQITKAGSTRFLVVTHHRMTMARMDRLFGVTMAERGVSQLVSVDLRQAERMREAG</sequence>
<dbReference type="FunFam" id="3.40.50.300:FF:000901">
    <property type="entry name" value="Chromosome partition protein Smc"/>
    <property type="match status" value="1"/>
</dbReference>
<comment type="subcellular location">
    <subcellularLocation>
        <location evidence="1 7">Cytoplasm</location>
    </subcellularLocation>
</comment>
<dbReference type="SUPFAM" id="SSF52540">
    <property type="entry name" value="P-loop containing nucleoside triphosphate hydrolases"/>
    <property type="match status" value="1"/>
</dbReference>
<dbReference type="AlphaFoldDB" id="A0A7Y0DX47"/>
<dbReference type="EMBL" id="JABBNT010000001">
    <property type="protein sequence ID" value="NMM43225.1"/>
    <property type="molecule type" value="Genomic_DNA"/>
</dbReference>
<comment type="domain">
    <text evidence="7">Contains large globular domains required for ATP hydrolysis at each terminus and a third globular domain forming a flexible hinge near the middle of the molecule. These domains are separated by coiled-coil structures.</text>
</comment>
<proteinExistence type="inferred from homology"/>
<evidence type="ECO:0000256" key="4">
    <source>
        <dbReference type="ARBA" id="ARBA00022840"/>
    </source>
</evidence>
<feature type="coiled-coil region" evidence="7">
    <location>
        <begin position="170"/>
        <end position="228"/>
    </location>
</feature>
<feature type="binding site" evidence="7">
    <location>
        <begin position="32"/>
        <end position="39"/>
    </location>
    <ligand>
        <name>ATP</name>
        <dbReference type="ChEBI" id="CHEBI:30616"/>
    </ligand>
</feature>
<evidence type="ECO:0000313" key="10">
    <source>
        <dbReference type="EMBL" id="NMM43225.1"/>
    </source>
</evidence>
<dbReference type="Gene3D" id="3.40.50.300">
    <property type="entry name" value="P-loop containing nucleotide triphosphate hydrolases"/>
    <property type="match status" value="2"/>
</dbReference>
<dbReference type="SMART" id="SM00968">
    <property type="entry name" value="SMC_hinge"/>
    <property type="match status" value="1"/>
</dbReference>
<reference evidence="10 11" key="1">
    <citation type="submission" date="2020-04" db="EMBL/GenBank/DDBJ databases">
        <title>Rhodospirillaceae bacterium KN72 isolated from deep sea.</title>
        <authorList>
            <person name="Zhang D.-C."/>
        </authorList>
    </citation>
    <scope>NUCLEOTIDE SEQUENCE [LARGE SCALE GENOMIC DNA]</scope>
    <source>
        <strain evidence="10 11">KN72</strain>
    </source>
</reference>
<feature type="compositionally biased region" description="Basic and acidic residues" evidence="8">
    <location>
        <begin position="769"/>
        <end position="781"/>
    </location>
</feature>
<keyword evidence="6 7" id="KW-0238">DNA-binding</keyword>
<dbReference type="PIRSF" id="PIRSF005719">
    <property type="entry name" value="SMC"/>
    <property type="match status" value="1"/>
</dbReference>
<dbReference type="GO" id="GO:0007059">
    <property type="term" value="P:chromosome segregation"/>
    <property type="evidence" value="ECO:0007669"/>
    <property type="project" value="UniProtKB-UniRule"/>
</dbReference>
<feature type="coiled-coil region" evidence="7">
    <location>
        <begin position="693"/>
        <end position="727"/>
    </location>
</feature>
<feature type="coiled-coil region" evidence="7">
    <location>
        <begin position="852"/>
        <end position="1005"/>
    </location>
</feature>
<dbReference type="InterPro" id="IPR036277">
    <property type="entry name" value="SMC_hinge_sf"/>
</dbReference>
<protein>
    <recommendedName>
        <fullName evidence="7">Chromosome partition protein Smc</fullName>
    </recommendedName>
</protein>
<keyword evidence="4 7" id="KW-0067">ATP-binding</keyword>
<dbReference type="RefSeq" id="WP_169623519.1">
    <property type="nucleotide sequence ID" value="NZ_JABBNT010000001.1"/>
</dbReference>
<dbReference type="InterPro" id="IPR003395">
    <property type="entry name" value="RecF/RecN/SMC_N"/>
</dbReference>
<comment type="similarity">
    <text evidence="7">Belongs to the SMC family.</text>
</comment>
<dbReference type="GO" id="GO:0003677">
    <property type="term" value="F:DNA binding"/>
    <property type="evidence" value="ECO:0007669"/>
    <property type="project" value="UniProtKB-UniRule"/>
</dbReference>
<dbReference type="PANTHER" id="PTHR43977">
    <property type="entry name" value="STRUCTURAL MAINTENANCE OF CHROMOSOMES PROTEIN 3"/>
    <property type="match status" value="1"/>
</dbReference>
<evidence type="ECO:0000256" key="6">
    <source>
        <dbReference type="ARBA" id="ARBA00023125"/>
    </source>
</evidence>
<dbReference type="SUPFAM" id="SSF75553">
    <property type="entry name" value="Smc hinge domain"/>
    <property type="match status" value="1"/>
</dbReference>
<evidence type="ECO:0000313" key="11">
    <source>
        <dbReference type="Proteomes" id="UP000539372"/>
    </source>
</evidence>
<evidence type="ECO:0000256" key="5">
    <source>
        <dbReference type="ARBA" id="ARBA00023054"/>
    </source>
</evidence>
<dbReference type="Pfam" id="PF02463">
    <property type="entry name" value="SMC_N"/>
    <property type="match status" value="1"/>
</dbReference>
<dbReference type="CDD" id="cd03278">
    <property type="entry name" value="ABC_SMC_barmotin"/>
    <property type="match status" value="1"/>
</dbReference>
<keyword evidence="5 7" id="KW-0175">Coiled coil</keyword>
<keyword evidence="2 7" id="KW-0963">Cytoplasm</keyword>
<evidence type="ECO:0000259" key="9">
    <source>
        <dbReference type="SMART" id="SM00968"/>
    </source>
</evidence>
<dbReference type="GO" id="GO:0030261">
    <property type="term" value="P:chromosome condensation"/>
    <property type="evidence" value="ECO:0007669"/>
    <property type="project" value="InterPro"/>
</dbReference>
<dbReference type="GO" id="GO:0005524">
    <property type="term" value="F:ATP binding"/>
    <property type="evidence" value="ECO:0007669"/>
    <property type="project" value="UniProtKB-UniRule"/>
</dbReference>
<feature type="coiled-coil region" evidence="7">
    <location>
        <begin position="1060"/>
        <end position="1087"/>
    </location>
</feature>